<dbReference type="InterPro" id="IPR006157">
    <property type="entry name" value="FolB_dom"/>
</dbReference>
<dbReference type="CDD" id="cd00534">
    <property type="entry name" value="DHNA_DHNTPE"/>
    <property type="match status" value="1"/>
</dbReference>
<dbReference type="Gene3D" id="3.30.1130.10">
    <property type="match status" value="1"/>
</dbReference>
<dbReference type="RefSeq" id="WP_307332322.1">
    <property type="nucleotide sequence ID" value="NZ_JAUSUG010000036.1"/>
</dbReference>
<comment type="pathway">
    <text evidence="2 6">Cofactor biosynthesis; tetrahydrofolate biosynthesis; 2-amino-4-hydroxy-6-hydroxymethyl-7,8-dihydropteridine diphosphate from 7,8-dihydroneopterin triphosphate: step 3/4.</text>
</comment>
<dbReference type="Proteomes" id="UP001230005">
    <property type="component" value="Unassembled WGS sequence"/>
</dbReference>
<evidence type="ECO:0000256" key="3">
    <source>
        <dbReference type="ARBA" id="ARBA00005708"/>
    </source>
</evidence>
<dbReference type="SMART" id="SM00905">
    <property type="entry name" value="FolB"/>
    <property type="match status" value="1"/>
</dbReference>
<evidence type="ECO:0000256" key="5">
    <source>
        <dbReference type="ARBA" id="ARBA00023239"/>
    </source>
</evidence>
<dbReference type="InterPro" id="IPR006156">
    <property type="entry name" value="Dihydroneopterin_aldolase"/>
</dbReference>
<dbReference type="EC" id="4.1.2.25" evidence="6"/>
<reference evidence="8 9" key="1">
    <citation type="submission" date="2023-07" db="EMBL/GenBank/DDBJ databases">
        <title>Genomic Encyclopedia of Type Strains, Phase IV (KMG-IV): sequencing the most valuable type-strain genomes for metagenomic binning, comparative biology and taxonomic classification.</title>
        <authorList>
            <person name="Goeker M."/>
        </authorList>
    </citation>
    <scope>NUCLEOTIDE SEQUENCE [LARGE SCALE GENOMIC DNA]</scope>
    <source>
        <strain evidence="8 9">DSM 9768</strain>
    </source>
</reference>
<name>A0ABU0A5B2_9BACI</name>
<dbReference type="GO" id="GO:0004150">
    <property type="term" value="F:dihydroneopterin aldolase activity"/>
    <property type="evidence" value="ECO:0007669"/>
    <property type="project" value="UniProtKB-EC"/>
</dbReference>
<gene>
    <name evidence="8" type="ORF">J2S74_005351</name>
</gene>
<evidence type="ECO:0000256" key="6">
    <source>
        <dbReference type="RuleBase" id="RU362079"/>
    </source>
</evidence>
<protein>
    <recommendedName>
        <fullName evidence="6">7,8-dihydroneopterin aldolase</fullName>
        <ecNumber evidence="6">4.1.2.25</ecNumber>
    </recommendedName>
</protein>
<organism evidence="8 9">
    <name type="scientific">Evansella vedderi</name>
    <dbReference type="NCBI Taxonomy" id="38282"/>
    <lineage>
        <taxon>Bacteria</taxon>
        <taxon>Bacillati</taxon>
        <taxon>Bacillota</taxon>
        <taxon>Bacilli</taxon>
        <taxon>Bacillales</taxon>
        <taxon>Bacillaceae</taxon>
        <taxon>Evansella</taxon>
    </lineage>
</organism>
<dbReference type="SUPFAM" id="SSF55620">
    <property type="entry name" value="Tetrahydrobiopterin biosynthesis enzymes-like"/>
    <property type="match status" value="1"/>
</dbReference>
<evidence type="ECO:0000313" key="9">
    <source>
        <dbReference type="Proteomes" id="UP001230005"/>
    </source>
</evidence>
<evidence type="ECO:0000259" key="7">
    <source>
        <dbReference type="SMART" id="SM00905"/>
    </source>
</evidence>
<comment type="catalytic activity">
    <reaction evidence="1 6">
        <text>7,8-dihydroneopterin = 6-hydroxymethyl-7,8-dihydropterin + glycolaldehyde</text>
        <dbReference type="Rhea" id="RHEA:10540"/>
        <dbReference type="ChEBI" id="CHEBI:17001"/>
        <dbReference type="ChEBI" id="CHEBI:17071"/>
        <dbReference type="ChEBI" id="CHEBI:44841"/>
        <dbReference type="EC" id="4.1.2.25"/>
    </reaction>
</comment>
<dbReference type="PANTHER" id="PTHR42844">
    <property type="entry name" value="DIHYDRONEOPTERIN ALDOLASE 1-RELATED"/>
    <property type="match status" value="1"/>
</dbReference>
<keyword evidence="4 6" id="KW-0289">Folate biosynthesis</keyword>
<dbReference type="Pfam" id="PF02152">
    <property type="entry name" value="FolB"/>
    <property type="match status" value="1"/>
</dbReference>
<evidence type="ECO:0000256" key="4">
    <source>
        <dbReference type="ARBA" id="ARBA00022909"/>
    </source>
</evidence>
<keyword evidence="5 6" id="KW-0456">Lyase</keyword>
<dbReference type="InterPro" id="IPR043133">
    <property type="entry name" value="GTP-CH-I_C/QueF"/>
</dbReference>
<evidence type="ECO:0000313" key="8">
    <source>
        <dbReference type="EMBL" id="MDQ0257888.1"/>
    </source>
</evidence>
<dbReference type="NCBIfam" id="TIGR00526">
    <property type="entry name" value="folB_dom"/>
    <property type="match status" value="1"/>
</dbReference>
<dbReference type="NCBIfam" id="TIGR00525">
    <property type="entry name" value="folB"/>
    <property type="match status" value="1"/>
</dbReference>
<evidence type="ECO:0000256" key="1">
    <source>
        <dbReference type="ARBA" id="ARBA00001353"/>
    </source>
</evidence>
<comment type="caution">
    <text evidence="8">The sequence shown here is derived from an EMBL/GenBank/DDBJ whole genome shotgun (WGS) entry which is preliminary data.</text>
</comment>
<accession>A0ABU0A5B2</accession>
<proteinExistence type="inferred from homology"/>
<dbReference type="EMBL" id="JAUSUG010000036">
    <property type="protein sequence ID" value="MDQ0257888.1"/>
    <property type="molecule type" value="Genomic_DNA"/>
</dbReference>
<comment type="similarity">
    <text evidence="3 6">Belongs to the DHNA family.</text>
</comment>
<comment type="function">
    <text evidence="6">Catalyzes the conversion of 7,8-dihydroneopterin to 6-hydroxymethyl-7,8-dihydropterin.</text>
</comment>
<sequence>MDKVYVNGMDFYGYHGVFPEENRLGQRFHVDVVLETNTQEAGLTDDLNKTVNYAEVYELTKGIMEGKAVNLVETLTEKIAAVILSQFITVQAVVVKVTKLNPPINGHYESVAVEIRRERQ</sequence>
<feature type="domain" description="Dihydroneopterin aldolase/epimerase" evidence="7">
    <location>
        <begin position="4"/>
        <end position="117"/>
    </location>
</feature>
<evidence type="ECO:0000256" key="2">
    <source>
        <dbReference type="ARBA" id="ARBA00005013"/>
    </source>
</evidence>
<dbReference type="PANTHER" id="PTHR42844:SF1">
    <property type="entry name" value="DIHYDRONEOPTERIN ALDOLASE 1-RELATED"/>
    <property type="match status" value="1"/>
</dbReference>
<keyword evidence="9" id="KW-1185">Reference proteome</keyword>